<feature type="compositionally biased region" description="Low complexity" evidence="4">
    <location>
        <begin position="432"/>
        <end position="441"/>
    </location>
</feature>
<dbReference type="InterPro" id="IPR002110">
    <property type="entry name" value="Ankyrin_rpt"/>
</dbReference>
<feature type="compositionally biased region" description="Low complexity" evidence="4">
    <location>
        <begin position="450"/>
        <end position="464"/>
    </location>
</feature>
<evidence type="ECO:0000256" key="3">
    <source>
        <dbReference type="PROSITE-ProRule" id="PRU00023"/>
    </source>
</evidence>
<dbReference type="InterPro" id="IPR036770">
    <property type="entry name" value="Ankyrin_rpt-contain_sf"/>
</dbReference>
<sequence>MDSSAGHGSEVEDDVGDPYGPLHLAASTRNVELLASSLAEVSTPAVINRQDVHGRTALMEACQAGCVECTLILLNAGANTTACDWLQKTALHYAAAAGHAEIVDILLESGADPHARDGRERCPLHLCLECKQVLTAKLLLNRVPRDDIHVVDILAHTFLHKAVAVKNFDLVRTLVEEHNADPLYSHVNCWLAPFGNHKRHSWTYASSVLVRLRRAHSALDVAVIGNFLDIVCYFVQGPHTRMRVSEAQDRGSCLLRLAPTPEMLSLLLKLGADVEEVSEGQSALQHAVHAKDPARVSILLAYGADPYFRNLDGRTALQLGCERVEVVDCFQKPLKDAILSEEMRREALTALQMGFTAALRKNKGSQSTARHRLEMFEKLLAYLCAHAQLEQASVAEMVLHATSALLQPCPGYTTLHAQTQALALELLKLLSPEGSSPSKSPSKSRPRSPKSPLSTPVTPVTPEPILRIMSRRQKMGAPSTRTPPPGSQMQLIVHQPMTQKGAHRPTSMLMLPDLRHHQRVMLALVALTAAENSYWECVLHIIER</sequence>
<evidence type="ECO:0000256" key="1">
    <source>
        <dbReference type="ARBA" id="ARBA00022737"/>
    </source>
</evidence>
<dbReference type="PROSITE" id="PS50297">
    <property type="entry name" value="ANK_REP_REGION"/>
    <property type="match status" value="2"/>
</dbReference>
<dbReference type="EMBL" id="LGRX02006903">
    <property type="protein sequence ID" value="KAK3275935.1"/>
    <property type="molecule type" value="Genomic_DNA"/>
</dbReference>
<dbReference type="PRINTS" id="PR01415">
    <property type="entry name" value="ANKYRIN"/>
</dbReference>
<evidence type="ECO:0000256" key="4">
    <source>
        <dbReference type="SAM" id="MobiDB-lite"/>
    </source>
</evidence>
<dbReference type="AlphaFoldDB" id="A0AAE0GCY2"/>
<dbReference type="Gene3D" id="1.25.40.20">
    <property type="entry name" value="Ankyrin repeat-containing domain"/>
    <property type="match status" value="3"/>
</dbReference>
<feature type="region of interest" description="Disordered" evidence="4">
    <location>
        <begin position="432"/>
        <end position="464"/>
    </location>
</feature>
<dbReference type="SMART" id="SM00248">
    <property type="entry name" value="ANK"/>
    <property type="match status" value="6"/>
</dbReference>
<accession>A0AAE0GCY2</accession>
<keyword evidence="2 3" id="KW-0040">ANK repeat</keyword>
<evidence type="ECO:0000256" key="2">
    <source>
        <dbReference type="ARBA" id="ARBA00023043"/>
    </source>
</evidence>
<protein>
    <submittedName>
        <fullName evidence="5">Uncharacterized protein</fullName>
    </submittedName>
</protein>
<feature type="region of interest" description="Disordered" evidence="4">
    <location>
        <begin position="1"/>
        <end position="20"/>
    </location>
</feature>
<feature type="non-terminal residue" evidence="5">
    <location>
        <position position="544"/>
    </location>
</feature>
<keyword evidence="1" id="KW-0677">Repeat</keyword>
<dbReference type="PANTHER" id="PTHR24198:SF165">
    <property type="entry name" value="ANKYRIN REPEAT-CONTAINING PROTEIN-RELATED"/>
    <property type="match status" value="1"/>
</dbReference>
<evidence type="ECO:0000313" key="6">
    <source>
        <dbReference type="Proteomes" id="UP001190700"/>
    </source>
</evidence>
<keyword evidence="6" id="KW-1185">Reference proteome</keyword>
<feature type="repeat" description="ANK" evidence="3">
    <location>
        <begin position="86"/>
        <end position="118"/>
    </location>
</feature>
<reference evidence="5 6" key="1">
    <citation type="journal article" date="2015" name="Genome Biol. Evol.">
        <title>Comparative Genomics of a Bacterivorous Green Alga Reveals Evolutionary Causalities and Consequences of Phago-Mixotrophic Mode of Nutrition.</title>
        <authorList>
            <person name="Burns J.A."/>
            <person name="Paasch A."/>
            <person name="Narechania A."/>
            <person name="Kim E."/>
        </authorList>
    </citation>
    <scope>NUCLEOTIDE SEQUENCE [LARGE SCALE GENOMIC DNA]</scope>
    <source>
        <strain evidence="5 6">PLY_AMNH</strain>
    </source>
</reference>
<dbReference type="Proteomes" id="UP001190700">
    <property type="component" value="Unassembled WGS sequence"/>
</dbReference>
<evidence type="ECO:0000313" key="5">
    <source>
        <dbReference type="EMBL" id="KAK3275935.1"/>
    </source>
</evidence>
<dbReference type="SUPFAM" id="SSF48403">
    <property type="entry name" value="Ankyrin repeat"/>
    <property type="match status" value="1"/>
</dbReference>
<name>A0AAE0GCY2_9CHLO</name>
<proteinExistence type="predicted"/>
<feature type="repeat" description="ANK" evidence="3">
    <location>
        <begin position="53"/>
        <end position="85"/>
    </location>
</feature>
<organism evidence="5 6">
    <name type="scientific">Cymbomonas tetramitiformis</name>
    <dbReference type="NCBI Taxonomy" id="36881"/>
    <lineage>
        <taxon>Eukaryota</taxon>
        <taxon>Viridiplantae</taxon>
        <taxon>Chlorophyta</taxon>
        <taxon>Pyramimonadophyceae</taxon>
        <taxon>Pyramimonadales</taxon>
        <taxon>Pyramimonadaceae</taxon>
        <taxon>Cymbomonas</taxon>
    </lineage>
</organism>
<dbReference type="Pfam" id="PF12796">
    <property type="entry name" value="Ank_2"/>
    <property type="match status" value="1"/>
</dbReference>
<dbReference type="PANTHER" id="PTHR24198">
    <property type="entry name" value="ANKYRIN REPEAT AND PROTEIN KINASE DOMAIN-CONTAINING PROTEIN"/>
    <property type="match status" value="1"/>
</dbReference>
<dbReference type="PROSITE" id="PS50088">
    <property type="entry name" value="ANK_REPEAT"/>
    <property type="match status" value="2"/>
</dbReference>
<gene>
    <name evidence="5" type="ORF">CYMTET_15965</name>
</gene>
<comment type="caution">
    <text evidence="5">The sequence shown here is derived from an EMBL/GenBank/DDBJ whole genome shotgun (WGS) entry which is preliminary data.</text>
</comment>